<evidence type="ECO:0000313" key="2">
    <source>
        <dbReference type="Proteomes" id="UP000615593"/>
    </source>
</evidence>
<sequence>MASVRTLKRDLNYVMGDIIEAAYIHQIVNPEEDHSKSDQIVEDAITSFNGFIVKINNKEVENRGAHLKQVSKELETEAKDLVKRVNEL</sequence>
<organism evidence="1 2">
    <name type="scientific">Mesonia mobilis</name>
    <dbReference type="NCBI Taxonomy" id="369791"/>
    <lineage>
        <taxon>Bacteria</taxon>
        <taxon>Pseudomonadati</taxon>
        <taxon>Bacteroidota</taxon>
        <taxon>Flavobacteriia</taxon>
        <taxon>Flavobacteriales</taxon>
        <taxon>Flavobacteriaceae</taxon>
        <taxon>Mesonia</taxon>
    </lineage>
</organism>
<comment type="caution">
    <text evidence="1">The sequence shown here is derived from an EMBL/GenBank/DDBJ whole genome shotgun (WGS) entry which is preliminary data.</text>
</comment>
<gene>
    <name evidence="1" type="ORF">GCM10008088_06960</name>
</gene>
<dbReference type="Proteomes" id="UP000615593">
    <property type="component" value="Unassembled WGS sequence"/>
</dbReference>
<proteinExistence type="predicted"/>
<accession>A0ABQ3BJC0</accession>
<keyword evidence="2" id="KW-1185">Reference proteome</keyword>
<evidence type="ECO:0000313" key="1">
    <source>
        <dbReference type="EMBL" id="GGZ47953.1"/>
    </source>
</evidence>
<protein>
    <submittedName>
        <fullName evidence="1">Uncharacterized protein</fullName>
    </submittedName>
</protein>
<name>A0ABQ3BJC0_9FLAO</name>
<reference evidence="2" key="1">
    <citation type="journal article" date="2019" name="Int. J. Syst. Evol. Microbiol.">
        <title>The Global Catalogue of Microorganisms (GCM) 10K type strain sequencing project: providing services to taxonomists for standard genome sequencing and annotation.</title>
        <authorList>
            <consortium name="The Broad Institute Genomics Platform"/>
            <consortium name="The Broad Institute Genome Sequencing Center for Infectious Disease"/>
            <person name="Wu L."/>
            <person name="Ma J."/>
        </authorList>
    </citation>
    <scope>NUCLEOTIDE SEQUENCE [LARGE SCALE GENOMIC DNA]</scope>
    <source>
        <strain evidence="2">KCTC 12708</strain>
    </source>
</reference>
<dbReference type="RefSeq" id="WP_027885493.1">
    <property type="nucleotide sequence ID" value="NZ_BMWY01000001.1"/>
</dbReference>
<dbReference type="EMBL" id="BMWY01000001">
    <property type="protein sequence ID" value="GGZ47953.1"/>
    <property type="molecule type" value="Genomic_DNA"/>
</dbReference>
<dbReference type="GeneID" id="94368356"/>